<proteinExistence type="inferred from homology"/>
<gene>
    <name evidence="5" type="ORF">DSCO28_18990</name>
</gene>
<dbReference type="InterPro" id="IPR037038">
    <property type="entry name" value="HepT-like_sf"/>
</dbReference>
<evidence type="ECO:0000256" key="4">
    <source>
        <dbReference type="ARBA" id="ARBA00024207"/>
    </source>
</evidence>
<dbReference type="GO" id="GO:0004540">
    <property type="term" value="F:RNA nuclease activity"/>
    <property type="evidence" value="ECO:0007669"/>
    <property type="project" value="InterPro"/>
</dbReference>
<dbReference type="EMBL" id="AP021876">
    <property type="protein sequence ID" value="BBO81333.1"/>
    <property type="molecule type" value="Genomic_DNA"/>
</dbReference>
<dbReference type="RefSeq" id="WP_155322069.1">
    <property type="nucleotide sequence ID" value="NZ_AP021876.1"/>
</dbReference>
<dbReference type="KEGG" id="dov:DSCO28_18990"/>
<evidence type="ECO:0000313" key="6">
    <source>
        <dbReference type="Proteomes" id="UP000425960"/>
    </source>
</evidence>
<evidence type="ECO:0000256" key="2">
    <source>
        <dbReference type="ARBA" id="ARBA00022722"/>
    </source>
</evidence>
<comment type="similarity">
    <text evidence="4">Belongs to the HepT RNase toxin family.</text>
</comment>
<protein>
    <recommendedName>
        <fullName evidence="7">DUF86 domain-containing protein</fullName>
    </recommendedName>
</protein>
<evidence type="ECO:0000313" key="5">
    <source>
        <dbReference type="EMBL" id="BBO81333.1"/>
    </source>
</evidence>
<dbReference type="InterPro" id="IPR052379">
    <property type="entry name" value="Type_VII_TA_RNase"/>
</dbReference>
<evidence type="ECO:0000256" key="1">
    <source>
        <dbReference type="ARBA" id="ARBA00022649"/>
    </source>
</evidence>
<reference evidence="5 6" key="1">
    <citation type="submission" date="2019-11" db="EMBL/GenBank/DDBJ databases">
        <title>Comparative genomics of hydrocarbon-degrading Desulfosarcina strains.</title>
        <authorList>
            <person name="Watanabe M."/>
            <person name="Kojima H."/>
            <person name="Fukui M."/>
        </authorList>
    </citation>
    <scope>NUCLEOTIDE SEQUENCE [LARGE SCALE GENOMIC DNA]</scope>
    <source>
        <strain evidence="5 6">28bB2T</strain>
    </source>
</reference>
<dbReference type="AlphaFoldDB" id="A0A5K7ZRE4"/>
<dbReference type="Proteomes" id="UP000425960">
    <property type="component" value="Chromosome"/>
</dbReference>
<dbReference type="NCBIfam" id="NF047751">
    <property type="entry name" value="HepT_toxin"/>
    <property type="match status" value="1"/>
</dbReference>
<name>A0A5K7ZRE4_9BACT</name>
<evidence type="ECO:0000256" key="3">
    <source>
        <dbReference type="ARBA" id="ARBA00022801"/>
    </source>
</evidence>
<evidence type="ECO:0008006" key="7">
    <source>
        <dbReference type="Google" id="ProtNLM"/>
    </source>
</evidence>
<dbReference type="GO" id="GO:0110001">
    <property type="term" value="C:toxin-antitoxin complex"/>
    <property type="evidence" value="ECO:0007669"/>
    <property type="project" value="InterPro"/>
</dbReference>
<dbReference type="GO" id="GO:0016787">
    <property type="term" value="F:hydrolase activity"/>
    <property type="evidence" value="ECO:0007669"/>
    <property type="project" value="UniProtKB-KW"/>
</dbReference>
<keyword evidence="2" id="KW-0540">Nuclease</keyword>
<dbReference type="Pfam" id="PF01934">
    <property type="entry name" value="HepT-like"/>
    <property type="match status" value="1"/>
</dbReference>
<keyword evidence="3" id="KW-0378">Hydrolase</keyword>
<sequence>MVDENIILRKLSELEAYTSQIQDFRSISVDDYKNDWKSQRIIERTLQMMVESCVDIAGHIISDKKYRIPESYADAFIVLRENGIVDNKICRTMEQIAKFRNVIVHHYDRVDAEIVVGILRNRLKDFDKYKNAIVNWLKNNSHRHTQTTTDRSK</sequence>
<organism evidence="5 6">
    <name type="scientific">Desulfosarcina ovata subsp. sediminis</name>
    <dbReference type="NCBI Taxonomy" id="885957"/>
    <lineage>
        <taxon>Bacteria</taxon>
        <taxon>Pseudomonadati</taxon>
        <taxon>Thermodesulfobacteriota</taxon>
        <taxon>Desulfobacteria</taxon>
        <taxon>Desulfobacterales</taxon>
        <taxon>Desulfosarcinaceae</taxon>
        <taxon>Desulfosarcina</taxon>
    </lineage>
</organism>
<accession>A0A5K7ZRE4</accession>
<dbReference type="PANTHER" id="PTHR33397">
    <property type="entry name" value="UPF0331 PROTEIN YUTE"/>
    <property type="match status" value="1"/>
</dbReference>
<keyword evidence="1" id="KW-1277">Toxin-antitoxin system</keyword>
<dbReference type="InterPro" id="IPR008201">
    <property type="entry name" value="HepT-like"/>
</dbReference>
<dbReference type="PANTHER" id="PTHR33397:SF5">
    <property type="entry name" value="RNASE YUTE-RELATED"/>
    <property type="match status" value="1"/>
</dbReference>
<dbReference type="Gene3D" id="1.20.120.580">
    <property type="entry name" value="bsu32300-like"/>
    <property type="match status" value="1"/>
</dbReference>